<comment type="caution">
    <text evidence="1">The sequence shown here is derived from an EMBL/GenBank/DDBJ whole genome shotgun (WGS) entry which is preliminary data.</text>
</comment>
<name>A0ABR4IDD2_9EURO</name>
<reference evidence="1 2" key="1">
    <citation type="submission" date="2024-07" db="EMBL/GenBank/DDBJ databases">
        <title>Section-level genome sequencing and comparative genomics of Aspergillus sections Usti and Cavernicolus.</title>
        <authorList>
            <consortium name="Lawrence Berkeley National Laboratory"/>
            <person name="Nybo J.L."/>
            <person name="Vesth T.C."/>
            <person name="Theobald S."/>
            <person name="Frisvad J.C."/>
            <person name="Larsen T.O."/>
            <person name="Kjaerboelling I."/>
            <person name="Rothschild-Mancinelli K."/>
            <person name="Lyhne E.K."/>
            <person name="Kogle M.E."/>
            <person name="Barry K."/>
            <person name="Clum A."/>
            <person name="Na H."/>
            <person name="Ledsgaard L."/>
            <person name="Lin J."/>
            <person name="Lipzen A."/>
            <person name="Kuo A."/>
            <person name="Riley R."/>
            <person name="Mondo S."/>
            <person name="LaButti K."/>
            <person name="Haridas S."/>
            <person name="Pangalinan J."/>
            <person name="Salamov A.A."/>
            <person name="Simmons B.A."/>
            <person name="Magnuson J.K."/>
            <person name="Chen J."/>
            <person name="Drula E."/>
            <person name="Henrissat B."/>
            <person name="Wiebenga A."/>
            <person name="Lubbers R.J."/>
            <person name="Gomes A.C."/>
            <person name="Makela M.R."/>
            <person name="Stajich J."/>
            <person name="Grigoriev I.V."/>
            <person name="Mortensen U.H."/>
            <person name="De vries R.P."/>
            <person name="Baker S.E."/>
            <person name="Andersen M.R."/>
        </authorList>
    </citation>
    <scope>NUCLEOTIDE SEQUENCE [LARGE SCALE GENOMIC DNA]</scope>
    <source>
        <strain evidence="1 2">CBS 600.67</strain>
    </source>
</reference>
<evidence type="ECO:0000313" key="2">
    <source>
        <dbReference type="Proteomes" id="UP001610335"/>
    </source>
</evidence>
<gene>
    <name evidence="1" type="ORF">BDW59DRAFT_161426</name>
</gene>
<dbReference type="EMBL" id="JBFXLS010000034">
    <property type="protein sequence ID" value="KAL2825753.1"/>
    <property type="molecule type" value="Genomic_DNA"/>
</dbReference>
<proteinExistence type="predicted"/>
<accession>A0ABR4IDD2</accession>
<sequence length="192" mass="21531">MSYASDAWLSGDHWGGALHEFVDEATSYNTNADEQNVPKLCVETLLRRNQEGFFRCGKTRDSIRTETGLSIRFSDSSAFPYQPNGLTKMNEAWRGGITPYLSGEGILVHKIYCCRNRVILNDRYKDVVDAARVLQQLERAHGVKGVALSEEQRQVADQHVSEFAQSLQKVADHQQGFAAQKSDLLCCFLTPS</sequence>
<evidence type="ECO:0000313" key="1">
    <source>
        <dbReference type="EMBL" id="KAL2825753.1"/>
    </source>
</evidence>
<organism evidence="1 2">
    <name type="scientific">Aspergillus cavernicola</name>
    <dbReference type="NCBI Taxonomy" id="176166"/>
    <lineage>
        <taxon>Eukaryota</taxon>
        <taxon>Fungi</taxon>
        <taxon>Dikarya</taxon>
        <taxon>Ascomycota</taxon>
        <taxon>Pezizomycotina</taxon>
        <taxon>Eurotiomycetes</taxon>
        <taxon>Eurotiomycetidae</taxon>
        <taxon>Eurotiales</taxon>
        <taxon>Aspergillaceae</taxon>
        <taxon>Aspergillus</taxon>
        <taxon>Aspergillus subgen. Nidulantes</taxon>
    </lineage>
</organism>
<keyword evidence="2" id="KW-1185">Reference proteome</keyword>
<dbReference type="Proteomes" id="UP001610335">
    <property type="component" value="Unassembled WGS sequence"/>
</dbReference>
<protein>
    <submittedName>
        <fullName evidence="1">Uncharacterized protein</fullName>
    </submittedName>
</protein>